<dbReference type="SUPFAM" id="SSF52507">
    <property type="entry name" value="Homo-oligomeric flavin-containing Cys decarboxylases, HFCD"/>
    <property type="match status" value="1"/>
</dbReference>
<dbReference type="InterPro" id="IPR036551">
    <property type="entry name" value="Flavin_trans-like"/>
</dbReference>
<dbReference type="GO" id="GO:0010181">
    <property type="term" value="F:FMN binding"/>
    <property type="evidence" value="ECO:0007669"/>
    <property type="project" value="TreeGrafter"/>
</dbReference>
<dbReference type="PANTHER" id="PTHR14359">
    <property type="entry name" value="HOMO-OLIGOMERIC FLAVIN CONTAINING CYS DECARBOXYLASE FAMILY"/>
    <property type="match status" value="1"/>
</dbReference>
<dbReference type="EMBL" id="BARU01036373">
    <property type="protein sequence ID" value="GAH89419.1"/>
    <property type="molecule type" value="Genomic_DNA"/>
</dbReference>
<dbReference type="InterPro" id="IPR003382">
    <property type="entry name" value="Flavoprotein"/>
</dbReference>
<comment type="caution">
    <text evidence="2">The sequence shown here is derived from an EMBL/GenBank/DDBJ whole genome shotgun (WGS) entry which is preliminary data.</text>
</comment>
<dbReference type="PANTHER" id="PTHR14359:SF6">
    <property type="entry name" value="PHOSPHOPANTOTHENOYLCYSTEINE DECARBOXYLASE"/>
    <property type="match status" value="1"/>
</dbReference>
<accession>X1KGZ5</accession>
<organism evidence="2">
    <name type="scientific">marine sediment metagenome</name>
    <dbReference type="NCBI Taxonomy" id="412755"/>
    <lineage>
        <taxon>unclassified sequences</taxon>
        <taxon>metagenomes</taxon>
        <taxon>ecological metagenomes</taxon>
    </lineage>
</organism>
<evidence type="ECO:0000259" key="1">
    <source>
        <dbReference type="Pfam" id="PF02441"/>
    </source>
</evidence>
<gene>
    <name evidence="2" type="ORF">S03H2_56802</name>
</gene>
<dbReference type="AlphaFoldDB" id="X1KGZ5"/>
<evidence type="ECO:0000313" key="2">
    <source>
        <dbReference type="EMBL" id="GAH89419.1"/>
    </source>
</evidence>
<sequence length="164" mass="17544">AYKSGEVTSRLVQAGAEVTVVMTESATRFVTPLTFETLSRRPVHVDLWRPAGEFNPRHVSLADWADLVVVAPATANIIGKFANGIADDLLSTLLLAVDIPVILAPAMNNRMWANPAVQANVTHLKELGHHIIEPGEGYLASGAFGKGRLADVKDIIDSVAALLK</sequence>
<dbReference type="GO" id="GO:0071513">
    <property type="term" value="C:phosphopantothenoylcysteine decarboxylase complex"/>
    <property type="evidence" value="ECO:0007669"/>
    <property type="project" value="TreeGrafter"/>
</dbReference>
<dbReference type="GO" id="GO:0004633">
    <property type="term" value="F:phosphopantothenoylcysteine decarboxylase activity"/>
    <property type="evidence" value="ECO:0007669"/>
    <property type="project" value="TreeGrafter"/>
</dbReference>
<protein>
    <recommendedName>
        <fullName evidence="1">Flavoprotein domain-containing protein</fullName>
    </recommendedName>
</protein>
<proteinExistence type="predicted"/>
<dbReference type="GO" id="GO:0015937">
    <property type="term" value="P:coenzyme A biosynthetic process"/>
    <property type="evidence" value="ECO:0007669"/>
    <property type="project" value="TreeGrafter"/>
</dbReference>
<feature type="domain" description="Flavoprotein" evidence="1">
    <location>
        <begin position="1"/>
        <end position="161"/>
    </location>
</feature>
<reference evidence="2" key="1">
    <citation type="journal article" date="2014" name="Front. Microbiol.">
        <title>High frequency of phylogenetically diverse reductive dehalogenase-homologous genes in deep subseafloor sedimentary metagenomes.</title>
        <authorList>
            <person name="Kawai M."/>
            <person name="Futagami T."/>
            <person name="Toyoda A."/>
            <person name="Takaki Y."/>
            <person name="Nishi S."/>
            <person name="Hori S."/>
            <person name="Arai W."/>
            <person name="Tsubouchi T."/>
            <person name="Morono Y."/>
            <person name="Uchiyama I."/>
            <person name="Ito T."/>
            <person name="Fujiyama A."/>
            <person name="Inagaki F."/>
            <person name="Takami H."/>
        </authorList>
    </citation>
    <scope>NUCLEOTIDE SEQUENCE</scope>
    <source>
        <strain evidence="2">Expedition CK06-06</strain>
    </source>
</reference>
<dbReference type="Pfam" id="PF02441">
    <property type="entry name" value="Flavoprotein"/>
    <property type="match status" value="1"/>
</dbReference>
<dbReference type="Gene3D" id="3.40.50.1950">
    <property type="entry name" value="Flavin prenyltransferase-like"/>
    <property type="match status" value="1"/>
</dbReference>
<name>X1KGZ5_9ZZZZ</name>
<feature type="non-terminal residue" evidence="2">
    <location>
        <position position="1"/>
    </location>
</feature>